<dbReference type="GO" id="GO:0005816">
    <property type="term" value="C:spindle pole body"/>
    <property type="evidence" value="ECO:0007669"/>
    <property type="project" value="TreeGrafter"/>
</dbReference>
<dbReference type="GO" id="GO:0015031">
    <property type="term" value="P:protein transport"/>
    <property type="evidence" value="ECO:0007669"/>
    <property type="project" value="UniProtKB-KW"/>
</dbReference>
<feature type="transmembrane region" description="Helical" evidence="14">
    <location>
        <begin position="29"/>
        <end position="51"/>
    </location>
</feature>
<keyword evidence="9" id="KW-0811">Translocation</keyword>
<comment type="similarity">
    <text evidence="3">Belongs to the NDC1 family.</text>
</comment>
<keyword evidence="8 14" id="KW-1133">Transmembrane helix</keyword>
<accession>T5A8I2</accession>
<dbReference type="EMBL" id="KE654198">
    <property type="protein sequence ID" value="EQK98705.1"/>
    <property type="molecule type" value="Genomic_DNA"/>
</dbReference>
<evidence type="ECO:0000256" key="13">
    <source>
        <dbReference type="SAM" id="MobiDB-lite"/>
    </source>
</evidence>
<keyword evidence="15" id="KW-0261">Viral envelope protein</keyword>
<keyword evidence="7" id="KW-0653">Protein transport</keyword>
<feature type="compositionally biased region" description="Low complexity" evidence="13">
    <location>
        <begin position="643"/>
        <end position="652"/>
    </location>
</feature>
<dbReference type="GO" id="GO:0070631">
    <property type="term" value="P:spindle pole body localization"/>
    <property type="evidence" value="ECO:0007669"/>
    <property type="project" value="TreeGrafter"/>
</dbReference>
<keyword evidence="12" id="KW-0539">Nucleus</keyword>
<evidence type="ECO:0000256" key="10">
    <source>
        <dbReference type="ARBA" id="ARBA00023132"/>
    </source>
</evidence>
<dbReference type="GO" id="GO:0070762">
    <property type="term" value="C:nuclear pore transmembrane ring"/>
    <property type="evidence" value="ECO:0007669"/>
    <property type="project" value="TreeGrafter"/>
</dbReference>
<keyword evidence="11 14" id="KW-0472">Membrane</keyword>
<dbReference type="HOGENOM" id="CLU_029386_1_0_1"/>
<dbReference type="GO" id="GO:0051028">
    <property type="term" value="P:mRNA transport"/>
    <property type="evidence" value="ECO:0007669"/>
    <property type="project" value="UniProtKB-KW"/>
</dbReference>
<reference evidence="15 16" key="1">
    <citation type="journal article" date="2013" name="Chin. Sci. Bull.">
        <title>Genome survey uncovers the secrets of sex and lifestyle in caterpillar fungus.</title>
        <authorList>
            <person name="Hu X."/>
            <person name="Zhang Y."/>
            <person name="Xiao G."/>
            <person name="Zheng P."/>
            <person name="Xia Y."/>
            <person name="Zhang X."/>
            <person name="St Leger R.J."/>
            <person name="Liu X."/>
            <person name="Wang C."/>
        </authorList>
    </citation>
    <scope>NUCLEOTIDE SEQUENCE [LARGE SCALE GENOMIC DNA]</scope>
    <source>
        <strain evidence="16">Co18 / CGMCC 3.14243</strain>
        <tissue evidence="15">Fruit-body</tissue>
    </source>
</reference>
<keyword evidence="10" id="KW-0906">Nuclear pore complex</keyword>
<dbReference type="InterPro" id="IPR019049">
    <property type="entry name" value="Nucleoporin_prot_Ndc1/Nup"/>
</dbReference>
<evidence type="ECO:0000256" key="3">
    <source>
        <dbReference type="ARBA" id="ARBA00005760"/>
    </source>
</evidence>
<protein>
    <submittedName>
        <fullName evidence="15">Nuclear envelope protein</fullName>
    </submittedName>
</protein>
<evidence type="ECO:0000256" key="14">
    <source>
        <dbReference type="SAM" id="Phobius"/>
    </source>
</evidence>
<keyword evidence="4" id="KW-0813">Transport</keyword>
<evidence type="ECO:0000256" key="2">
    <source>
        <dbReference type="ARBA" id="ARBA00004567"/>
    </source>
</evidence>
<dbReference type="OrthoDB" id="67850at2759"/>
<evidence type="ECO:0000256" key="8">
    <source>
        <dbReference type="ARBA" id="ARBA00022989"/>
    </source>
</evidence>
<evidence type="ECO:0000256" key="12">
    <source>
        <dbReference type="ARBA" id="ARBA00023242"/>
    </source>
</evidence>
<dbReference type="Proteomes" id="UP000019374">
    <property type="component" value="Unassembled WGS sequence"/>
</dbReference>
<evidence type="ECO:0000256" key="11">
    <source>
        <dbReference type="ARBA" id="ARBA00023136"/>
    </source>
</evidence>
<evidence type="ECO:0000256" key="6">
    <source>
        <dbReference type="ARBA" id="ARBA00022816"/>
    </source>
</evidence>
<evidence type="ECO:0000256" key="1">
    <source>
        <dbReference type="ARBA" id="ARBA00004232"/>
    </source>
</evidence>
<evidence type="ECO:0000313" key="16">
    <source>
        <dbReference type="Proteomes" id="UP000019374"/>
    </source>
</evidence>
<evidence type="ECO:0000256" key="5">
    <source>
        <dbReference type="ARBA" id="ARBA00022692"/>
    </source>
</evidence>
<feature type="region of interest" description="Disordered" evidence="13">
    <location>
        <begin position="635"/>
        <end position="685"/>
    </location>
</feature>
<feature type="compositionally biased region" description="Basic and acidic residues" evidence="13">
    <location>
        <begin position="653"/>
        <end position="670"/>
    </location>
</feature>
<dbReference type="PANTHER" id="PTHR13269">
    <property type="entry name" value="NUCLEOPORIN NDC1"/>
    <property type="match status" value="1"/>
</dbReference>
<keyword evidence="6" id="KW-0509">mRNA transport</keyword>
<dbReference type="GO" id="GO:0106166">
    <property type="term" value="F:spindle pole body-nuclear membrane anchor activity"/>
    <property type="evidence" value="ECO:0007669"/>
    <property type="project" value="TreeGrafter"/>
</dbReference>
<dbReference type="Pfam" id="PF09531">
    <property type="entry name" value="Ndc1_Nup"/>
    <property type="match status" value="1"/>
</dbReference>
<dbReference type="GO" id="GO:0006999">
    <property type="term" value="P:nuclear pore organization"/>
    <property type="evidence" value="ECO:0007669"/>
    <property type="project" value="TreeGrafter"/>
</dbReference>
<comment type="subcellular location">
    <subcellularLocation>
        <location evidence="1">Nucleus membrane</location>
        <topology evidence="1">Multi-pass membrane protein</topology>
    </subcellularLocation>
    <subcellularLocation>
        <location evidence="2">Nucleus</location>
        <location evidence="2">Nuclear pore complex</location>
    </subcellularLocation>
</comment>
<name>T5A8I2_OPHSC</name>
<dbReference type="eggNOG" id="ENOG502S1MG">
    <property type="taxonomic scope" value="Eukaryota"/>
</dbReference>
<dbReference type="AlphaFoldDB" id="T5A8I2"/>
<dbReference type="PANTHER" id="PTHR13269:SF6">
    <property type="entry name" value="NUCLEOPORIN NDC1"/>
    <property type="match status" value="1"/>
</dbReference>
<feature type="transmembrane region" description="Helical" evidence="14">
    <location>
        <begin position="218"/>
        <end position="241"/>
    </location>
</feature>
<keyword evidence="5 14" id="KW-0812">Transmembrane</keyword>
<dbReference type="GO" id="GO:0031965">
    <property type="term" value="C:nuclear membrane"/>
    <property type="evidence" value="ECO:0007669"/>
    <property type="project" value="UniProtKB-SubCell"/>
</dbReference>
<evidence type="ECO:0000256" key="4">
    <source>
        <dbReference type="ARBA" id="ARBA00022448"/>
    </source>
</evidence>
<gene>
    <name evidence="15" type="ORF">OCS_05579</name>
</gene>
<keyword evidence="15" id="KW-0946">Virion</keyword>
<organism evidence="15 16">
    <name type="scientific">Ophiocordyceps sinensis (strain Co18 / CGMCC 3.14243)</name>
    <name type="common">Yarsagumba caterpillar fungus</name>
    <name type="synonym">Hirsutella sinensis</name>
    <dbReference type="NCBI Taxonomy" id="911162"/>
    <lineage>
        <taxon>Eukaryota</taxon>
        <taxon>Fungi</taxon>
        <taxon>Dikarya</taxon>
        <taxon>Ascomycota</taxon>
        <taxon>Pezizomycotina</taxon>
        <taxon>Sordariomycetes</taxon>
        <taxon>Hypocreomycetidae</taxon>
        <taxon>Hypocreales</taxon>
        <taxon>Ophiocordycipitaceae</taxon>
        <taxon>Ophiocordyceps</taxon>
    </lineage>
</organism>
<sequence length="685" mass="76202">MAGTPGRRAPYKDTLQPALHRRFSSTATLLLAVSYLEAVLLATWSSYFWSWFPLGPAGIRTAFIFACGLAILILRIAHYHVGLQTTASGLHTLGAALLSLQTYETGFWYGVSSLFFCPVFLSCMPKTSNLQWITYFSGDRARLNERPIFLACYLGACALSQTIWHYRLDVDRLDLGLPKPTTDDRDKESGVLSGSLHTALMQLPGVFAACVKQAISALFMALILYYLFLRSFAWGWALTFLRPFYSLPKTSMLPPSWPTDVFILARCIHAGILLTFLWSVGNTAFSIFMVREPLKNGKPLTSESKDPNGSLLNGLKSKKLSIKASCISLARAKLKIPSLTSKQSFAMWELALISKDFEARRQAIYSDIDRKDGPVWSQIYTICMELLKSVELRTDDHGKPTTSAAVEPAAAVPRQRISAPLREDPILSQRAQNSGLLGGMEKAWDQLARDPGTSPVSELSPLAKKTWKGAKDRMLSKEQQEALSPDHIKSEFEQWAAKLVKIEWVGSLLRQDFRTRLAAAVLGTPYAEPTLYVHAVQALCQLAVHSLAEDEFGNVHRDVASIVRTLTAVIRKVEALKARFPSHWTDQSGPRESPEVDGLLDALRTGLDQVVCTFEPYSSDLRLSRGDLRLAKEAAVKPKEVAPAEPAPMVKEAASKRKSVEERRKSETRRVHGKAQPRVEMEHVR</sequence>
<proteinExistence type="inferred from homology"/>
<feature type="transmembrane region" description="Helical" evidence="14">
    <location>
        <begin position="57"/>
        <end position="74"/>
    </location>
</feature>
<evidence type="ECO:0000256" key="7">
    <source>
        <dbReference type="ARBA" id="ARBA00022927"/>
    </source>
</evidence>
<evidence type="ECO:0000256" key="9">
    <source>
        <dbReference type="ARBA" id="ARBA00023010"/>
    </source>
</evidence>
<evidence type="ECO:0000313" key="15">
    <source>
        <dbReference type="EMBL" id="EQK98705.1"/>
    </source>
</evidence>